<keyword evidence="9 13" id="KW-0139">CF(1)</keyword>
<dbReference type="SUPFAM" id="SSF47917">
    <property type="entry name" value="C-terminal domain of alpha and beta subunits of F1 ATP synthase"/>
    <property type="match status" value="1"/>
</dbReference>
<dbReference type="GO" id="GO:0046933">
    <property type="term" value="F:proton-transporting ATP synthase activity, rotational mechanism"/>
    <property type="evidence" value="ECO:0007669"/>
    <property type="project" value="InterPro"/>
</dbReference>
<comment type="subcellular location">
    <subcellularLocation>
        <location evidence="1">Membrane</location>
    </subcellularLocation>
    <subcellularLocation>
        <location evidence="12">Mitochondrion</location>
    </subcellularLocation>
</comment>
<evidence type="ECO:0000256" key="14">
    <source>
        <dbReference type="RuleBase" id="RU004287"/>
    </source>
</evidence>
<evidence type="ECO:0000256" key="9">
    <source>
        <dbReference type="ARBA" id="ARBA00023196"/>
    </source>
</evidence>
<dbReference type="PANTHER" id="PTHR48082:SF2">
    <property type="entry name" value="ATP SYNTHASE SUBUNIT ALPHA, MITOCHONDRIAL"/>
    <property type="match status" value="1"/>
</dbReference>
<dbReference type="GO" id="GO:0005524">
    <property type="term" value="F:ATP binding"/>
    <property type="evidence" value="ECO:0007669"/>
    <property type="project" value="UniProtKB-KW"/>
</dbReference>
<keyword evidence="5 11" id="KW-0375">Hydrogen ion transport</keyword>
<evidence type="ECO:0000256" key="11">
    <source>
        <dbReference type="RuleBase" id="RU000339"/>
    </source>
</evidence>
<proteinExistence type="inferred from homology"/>
<evidence type="ECO:0000313" key="18">
    <source>
        <dbReference type="EMBL" id="ADV41823.1"/>
    </source>
</evidence>
<comment type="similarity">
    <text evidence="2 11">Belongs to the ATPase alpha/beta chains family.</text>
</comment>
<dbReference type="HAMAP" id="MF_01346">
    <property type="entry name" value="ATP_synth_alpha_bact"/>
    <property type="match status" value="1"/>
</dbReference>
<evidence type="ECO:0000256" key="6">
    <source>
        <dbReference type="ARBA" id="ARBA00022840"/>
    </source>
</evidence>
<keyword evidence="8" id="KW-0472">Membrane</keyword>
<keyword evidence="18" id="KW-0378">Hydrolase</keyword>
<keyword evidence="7 11" id="KW-0406">Ion transport</keyword>
<dbReference type="CDD" id="cd18113">
    <property type="entry name" value="ATP-synt_F1_alpha_C"/>
    <property type="match status" value="1"/>
</dbReference>
<evidence type="ECO:0000259" key="17">
    <source>
        <dbReference type="Pfam" id="PF02874"/>
    </source>
</evidence>
<dbReference type="InterPro" id="IPR027417">
    <property type="entry name" value="P-loop_NTPase"/>
</dbReference>
<dbReference type="Pfam" id="PF00006">
    <property type="entry name" value="ATP-synt_ab"/>
    <property type="match status" value="1"/>
</dbReference>
<dbReference type="GO" id="GO:0016787">
    <property type="term" value="F:hydrolase activity"/>
    <property type="evidence" value="ECO:0007669"/>
    <property type="project" value="UniProtKB-KW"/>
</dbReference>
<dbReference type="CDD" id="cd01132">
    <property type="entry name" value="F1-ATPase_alpha_CD"/>
    <property type="match status" value="1"/>
</dbReference>
<dbReference type="NCBIfam" id="NF009884">
    <property type="entry name" value="PRK13343.1"/>
    <property type="match status" value="1"/>
</dbReference>
<dbReference type="CDD" id="cd18116">
    <property type="entry name" value="ATP-synt_F1_alpha_N"/>
    <property type="match status" value="1"/>
</dbReference>
<dbReference type="GO" id="GO:0045259">
    <property type="term" value="C:proton-transporting ATP synthase complex"/>
    <property type="evidence" value="ECO:0007669"/>
    <property type="project" value="UniProtKB-KW"/>
</dbReference>
<protein>
    <recommendedName>
        <fullName evidence="13">ATP synthase subunit alpha</fullName>
    </recommendedName>
</protein>
<dbReference type="InterPro" id="IPR036121">
    <property type="entry name" value="ATPase_F1/V1/A1_a/bsu_N_sf"/>
</dbReference>
<dbReference type="InterPro" id="IPR004100">
    <property type="entry name" value="ATPase_F1/V1/A1_a/bsu_N"/>
</dbReference>
<dbReference type="InterPro" id="IPR023366">
    <property type="entry name" value="ATP_synth_asu-like_sf"/>
</dbReference>
<keyword evidence="12 18" id="KW-0496">Mitochondrion</keyword>
<dbReference type="Gene3D" id="2.40.30.20">
    <property type="match status" value="1"/>
</dbReference>
<dbReference type="Pfam" id="PF02874">
    <property type="entry name" value="ATP-synt_ab_N"/>
    <property type="match status" value="1"/>
</dbReference>
<feature type="domain" description="ATP synthase alpha subunit C-terminal" evidence="16">
    <location>
        <begin position="385"/>
        <end position="472"/>
    </location>
</feature>
<dbReference type="SUPFAM" id="SSF50615">
    <property type="entry name" value="N-terminal domain of alpha and beta subunits of F1 ATP synthase"/>
    <property type="match status" value="1"/>
</dbReference>
<dbReference type="SUPFAM" id="SSF52540">
    <property type="entry name" value="P-loop containing nucleoside triphosphate hydrolases"/>
    <property type="match status" value="1"/>
</dbReference>
<organism evidence="18">
    <name type="scientific">Bigelowiella natans</name>
    <name type="common">Pedinomonas minutissima</name>
    <name type="synonym">Chlorarachnion sp. (strain CCMP621)</name>
    <dbReference type="NCBI Taxonomy" id="227086"/>
    <lineage>
        <taxon>Eukaryota</taxon>
        <taxon>Sar</taxon>
        <taxon>Rhizaria</taxon>
        <taxon>Cercozoa</taxon>
        <taxon>Chlorarachniophyceae</taxon>
        <taxon>Bigelowiella</taxon>
    </lineage>
</organism>
<geneLocation type="mitochondrion" evidence="18"/>
<dbReference type="InterPro" id="IPR038376">
    <property type="entry name" value="ATP_synth_asu_C_sf"/>
</dbReference>
<reference evidence="18" key="1">
    <citation type="submission" date="2011-01" db="EMBL/GenBank/DDBJ databases">
        <authorList>
            <person name="Burger G."/>
        </authorList>
    </citation>
    <scope>NUCLEOTIDE SEQUENCE</scope>
</reference>
<dbReference type="InterPro" id="IPR005294">
    <property type="entry name" value="ATP_synth_F1_asu"/>
</dbReference>
<evidence type="ECO:0000256" key="7">
    <source>
        <dbReference type="ARBA" id="ARBA00023065"/>
    </source>
</evidence>
<evidence type="ECO:0000256" key="4">
    <source>
        <dbReference type="ARBA" id="ARBA00022741"/>
    </source>
</evidence>
<sequence length="532" mass="57660">MYGLNAFDFLWDSGSSESASPAHVGRILSVGDGVVTVSGLDRARSGEMVLFPNGDKGMVLNLETSVVKVVLFGPEREVTQGDYVFRTQSIVSIRTGAFLLGRVVDSVGNPIDGEPLSFSEEDTSEQLVDIKAPGIIVRQSVFEPVQTGIKAIDAMIPIGRGQRELIIGDRQTGKTAIAVDAMINQSKTINSGPDAAEKGLFSVYVAIGQRRSTVVNIVEALKEYGAEGSLAMDYTSVVAATSSDSAALQYLAPYTGCTVGEWFRDNGMHAIATYDDLSKQAVAYRQMSLLLRRPPARDAFPGDVFYLHSRLLERAAKLNPDNGSGSLTAFPVIETQAGDVSAFVPTNVISITDGQIFLNPDLFKAGIRPAVDVGISVSRVGSAAQAKGMKEVSGSLKLELAQYREAQAFEKFGSDLDPVTKFKLMRGVRLVEILRQGQYEPLDVSKQMITLFAGIHGFLDGSSIEDVRTFVRFVNSDEAKWLDKARYWAFLEEGIRLNGFKLSDLIRTALSAILANYFAQSPLPESKRLLVG</sequence>
<keyword evidence="3 11" id="KW-0813">Transport</keyword>
<feature type="domain" description="ATPase F1/V1/A1 complex alpha/beta subunit N-terminal" evidence="17">
    <location>
        <begin position="23"/>
        <end position="87"/>
    </location>
</feature>
<keyword evidence="4 13" id="KW-0547">Nucleotide-binding</keyword>
<dbReference type="EMBL" id="HQ840955">
    <property type="protein sequence ID" value="ADV41823.1"/>
    <property type="molecule type" value="Genomic_DNA"/>
</dbReference>
<dbReference type="GO" id="GO:0005739">
    <property type="term" value="C:mitochondrion"/>
    <property type="evidence" value="ECO:0007669"/>
    <property type="project" value="UniProtKB-SubCell"/>
</dbReference>
<gene>
    <name evidence="18" type="primary">atp1</name>
</gene>
<comment type="subunit">
    <text evidence="14">F-type ATPases have 2 components, CF(1) - the catalytic core - and CF(0) - the membrane proton channel. CF(1) has five subunits: alpha(3), beta(3), gamma(1), delta(1), epsilon(1). CF(0) has three main subunits: a, b and c.</text>
</comment>
<keyword evidence="6 13" id="KW-0067">ATP-binding</keyword>
<evidence type="ECO:0000256" key="8">
    <source>
        <dbReference type="ARBA" id="ARBA00023136"/>
    </source>
</evidence>
<name>E9NZX6_BIGNA</name>
<dbReference type="FunFam" id="3.40.50.300:FF:000002">
    <property type="entry name" value="ATP synthase subunit alpha"/>
    <property type="match status" value="1"/>
</dbReference>
<comment type="function">
    <text evidence="13">Produces ATP from ADP in the presence of a proton gradient across the membrane.</text>
</comment>
<dbReference type="InterPro" id="IPR020003">
    <property type="entry name" value="ATPase_a/bsu_AS"/>
</dbReference>
<accession>E9NZX6</accession>
<evidence type="ECO:0000256" key="10">
    <source>
        <dbReference type="ARBA" id="ARBA00023310"/>
    </source>
</evidence>
<dbReference type="InterPro" id="IPR000194">
    <property type="entry name" value="ATPase_F1/V1/A1_a/bsu_nucl-bd"/>
</dbReference>
<dbReference type="Pfam" id="PF00306">
    <property type="entry name" value="ATP-synt_ab_C"/>
    <property type="match status" value="1"/>
</dbReference>
<dbReference type="GO" id="GO:0043531">
    <property type="term" value="F:ADP binding"/>
    <property type="evidence" value="ECO:0007669"/>
    <property type="project" value="TreeGrafter"/>
</dbReference>
<dbReference type="PANTHER" id="PTHR48082">
    <property type="entry name" value="ATP SYNTHASE SUBUNIT ALPHA, MITOCHONDRIAL"/>
    <property type="match status" value="1"/>
</dbReference>
<keyword evidence="10 13" id="KW-0066">ATP synthesis</keyword>
<evidence type="ECO:0000256" key="5">
    <source>
        <dbReference type="ARBA" id="ARBA00022781"/>
    </source>
</evidence>
<dbReference type="NCBIfam" id="TIGR00962">
    <property type="entry name" value="atpA"/>
    <property type="match status" value="1"/>
</dbReference>
<evidence type="ECO:0000256" key="12">
    <source>
        <dbReference type="RuleBase" id="RU000342"/>
    </source>
</evidence>
<evidence type="ECO:0000256" key="1">
    <source>
        <dbReference type="ARBA" id="ARBA00004370"/>
    </source>
</evidence>
<dbReference type="Gene3D" id="1.20.150.20">
    <property type="entry name" value="ATP synthase alpha/beta chain, C-terminal domain"/>
    <property type="match status" value="1"/>
</dbReference>
<evidence type="ECO:0000256" key="2">
    <source>
        <dbReference type="ARBA" id="ARBA00008936"/>
    </source>
</evidence>
<dbReference type="PROSITE" id="PS00152">
    <property type="entry name" value="ATPASE_ALPHA_BETA"/>
    <property type="match status" value="1"/>
</dbReference>
<feature type="domain" description="ATPase F1/V1/A1 complex alpha/beta subunit nucleotide-binding" evidence="15">
    <location>
        <begin position="148"/>
        <end position="378"/>
    </location>
</feature>
<dbReference type="AlphaFoldDB" id="E9NZX6"/>
<dbReference type="InterPro" id="IPR033732">
    <property type="entry name" value="ATP_synth_F1_a_nt-bd_dom"/>
</dbReference>
<evidence type="ECO:0000256" key="13">
    <source>
        <dbReference type="RuleBase" id="RU003551"/>
    </source>
</evidence>
<dbReference type="InterPro" id="IPR000793">
    <property type="entry name" value="ATP_synth_asu_C"/>
</dbReference>
<evidence type="ECO:0000256" key="3">
    <source>
        <dbReference type="ARBA" id="ARBA00022448"/>
    </source>
</evidence>
<reference evidence="18" key="2">
    <citation type="submission" date="2011-01" db="EMBL/GenBank/DDBJ databases">
        <authorList>
            <person name="McFadden G."/>
        </authorList>
    </citation>
    <scope>NUCLEOTIDE SEQUENCE</scope>
</reference>
<evidence type="ECO:0000259" key="15">
    <source>
        <dbReference type="Pfam" id="PF00006"/>
    </source>
</evidence>
<dbReference type="Gene3D" id="3.40.50.300">
    <property type="entry name" value="P-loop containing nucleotide triphosphate hydrolases"/>
    <property type="match status" value="1"/>
</dbReference>
<evidence type="ECO:0000259" key="16">
    <source>
        <dbReference type="Pfam" id="PF00306"/>
    </source>
</evidence>